<dbReference type="InterPro" id="IPR036661">
    <property type="entry name" value="Luciferase-like_sf"/>
</dbReference>
<evidence type="ECO:0000313" key="7">
    <source>
        <dbReference type="EMBL" id="GAA3697315.1"/>
    </source>
</evidence>
<dbReference type="NCBIfam" id="TIGR03860">
    <property type="entry name" value="FMN_nitrolo"/>
    <property type="match status" value="1"/>
</dbReference>
<keyword evidence="8" id="KW-1185">Reference proteome</keyword>
<evidence type="ECO:0000256" key="3">
    <source>
        <dbReference type="ARBA" id="ARBA00023002"/>
    </source>
</evidence>
<dbReference type="InterPro" id="IPR051260">
    <property type="entry name" value="Diverse_substr_monoxygenases"/>
</dbReference>
<sequence>MGDDAAVRPSIHLNLFAFGCGHHAAAWRAPDSSVDRLGDIAYWEELARTAERGGLDAIFLADGQSVGLDGIDRGPRWFLEPITTLAALARATERIGLVTTVSSTFWTPFHAARQLAGLDHISGGRAGVNVVTSMTDEEARNHSMPALPGHAERYGRAEEFVSALTALWDSWPRSAILADADGAYVDTEQLRPVNHRGEWFDVAGPLNVPQPPQGRPVLFQAGASGPGRDLAARYAEGVYAVAWDLESARAYREDVRDRARRLGRDPDDVVVMPGLVTFVGATEAEARERQRALNELLPVEDSLRQLAFFVGTDTSGWELDAPVPPLPPLEEFTGPQGRYATVLRIIESKRPTVRELLGYLAAGGGHATFVGTPESVADEIERWVDAGAADGFNLMPPALPQGIEDFVDHVVPILQERGRFRRGYAGRTLRSHLAADVVPAG</sequence>
<feature type="domain" description="Luciferase-like" evidence="6">
    <location>
        <begin position="32"/>
        <end position="388"/>
    </location>
</feature>
<evidence type="ECO:0000259" key="6">
    <source>
        <dbReference type="Pfam" id="PF00296"/>
    </source>
</evidence>
<dbReference type="CDD" id="cd01095">
    <property type="entry name" value="Nitrilotriacetate_monoxgenase"/>
    <property type="match status" value="1"/>
</dbReference>
<dbReference type="PANTHER" id="PTHR30011">
    <property type="entry name" value="ALKANESULFONATE MONOOXYGENASE-RELATED"/>
    <property type="match status" value="1"/>
</dbReference>
<evidence type="ECO:0000256" key="1">
    <source>
        <dbReference type="ARBA" id="ARBA00022630"/>
    </source>
</evidence>
<keyword evidence="3" id="KW-0560">Oxidoreductase</keyword>
<dbReference type="PIRSF" id="PIRSF000337">
    <property type="entry name" value="NTA_MOA"/>
    <property type="match status" value="1"/>
</dbReference>
<keyword evidence="4" id="KW-0503">Monooxygenase</keyword>
<accession>A0ABP7CVW5</accession>
<protein>
    <submittedName>
        <fullName evidence="7">LLM class flavin-dependent oxidoreductase</fullName>
    </submittedName>
</protein>
<name>A0ABP7CVW5_9MICC</name>
<evidence type="ECO:0000256" key="5">
    <source>
        <dbReference type="ARBA" id="ARBA00033748"/>
    </source>
</evidence>
<reference evidence="8" key="1">
    <citation type="journal article" date="2019" name="Int. J. Syst. Evol. Microbiol.">
        <title>The Global Catalogue of Microorganisms (GCM) 10K type strain sequencing project: providing services to taxonomists for standard genome sequencing and annotation.</title>
        <authorList>
            <consortium name="The Broad Institute Genomics Platform"/>
            <consortium name="The Broad Institute Genome Sequencing Center for Infectious Disease"/>
            <person name="Wu L."/>
            <person name="Ma J."/>
        </authorList>
    </citation>
    <scope>NUCLEOTIDE SEQUENCE [LARGE SCALE GENOMIC DNA]</scope>
    <source>
        <strain evidence="8">JCM 16961</strain>
    </source>
</reference>
<dbReference type="Pfam" id="PF00296">
    <property type="entry name" value="Bac_luciferase"/>
    <property type="match status" value="1"/>
</dbReference>
<dbReference type="RefSeq" id="WP_344880232.1">
    <property type="nucleotide sequence ID" value="NZ_BAABCJ010000001.1"/>
</dbReference>
<dbReference type="PANTHER" id="PTHR30011:SF16">
    <property type="entry name" value="C2H2 FINGER DOMAIN TRANSCRIPTION FACTOR (EUROFUNG)-RELATED"/>
    <property type="match status" value="1"/>
</dbReference>
<evidence type="ECO:0000256" key="4">
    <source>
        <dbReference type="ARBA" id="ARBA00023033"/>
    </source>
</evidence>
<comment type="similarity">
    <text evidence="5">Belongs to the NtaA/SnaA/DszA monooxygenase family.</text>
</comment>
<dbReference type="InterPro" id="IPR016215">
    <property type="entry name" value="NTA_MOA"/>
</dbReference>
<evidence type="ECO:0000256" key="2">
    <source>
        <dbReference type="ARBA" id="ARBA00022643"/>
    </source>
</evidence>
<dbReference type="InterPro" id="IPR011251">
    <property type="entry name" value="Luciferase-like_dom"/>
</dbReference>
<keyword evidence="1" id="KW-0285">Flavoprotein</keyword>
<dbReference type="SUPFAM" id="SSF51679">
    <property type="entry name" value="Bacterial luciferase-like"/>
    <property type="match status" value="1"/>
</dbReference>
<proteinExistence type="inferred from homology"/>
<organism evidence="7 8">
    <name type="scientific">Zhihengliuella alba</name>
    <dbReference type="NCBI Taxonomy" id="547018"/>
    <lineage>
        <taxon>Bacteria</taxon>
        <taxon>Bacillati</taxon>
        <taxon>Actinomycetota</taxon>
        <taxon>Actinomycetes</taxon>
        <taxon>Micrococcales</taxon>
        <taxon>Micrococcaceae</taxon>
        <taxon>Zhihengliuella</taxon>
    </lineage>
</organism>
<dbReference type="Gene3D" id="3.20.20.30">
    <property type="entry name" value="Luciferase-like domain"/>
    <property type="match status" value="1"/>
</dbReference>
<dbReference type="Proteomes" id="UP001501536">
    <property type="component" value="Unassembled WGS sequence"/>
</dbReference>
<dbReference type="EMBL" id="BAABCJ010000001">
    <property type="protein sequence ID" value="GAA3697315.1"/>
    <property type="molecule type" value="Genomic_DNA"/>
</dbReference>
<gene>
    <name evidence="7" type="ORF">GCM10022377_07770</name>
</gene>
<evidence type="ECO:0000313" key="8">
    <source>
        <dbReference type="Proteomes" id="UP001501536"/>
    </source>
</evidence>
<comment type="caution">
    <text evidence="7">The sequence shown here is derived from an EMBL/GenBank/DDBJ whole genome shotgun (WGS) entry which is preliminary data.</text>
</comment>
<keyword evidence="2" id="KW-0288">FMN</keyword>